<evidence type="ECO:0000313" key="3">
    <source>
        <dbReference type="EMBL" id="RDH17606.1"/>
    </source>
</evidence>
<dbReference type="AlphaFoldDB" id="A0A370BPW8"/>
<feature type="compositionally biased region" description="Basic and acidic residues" evidence="1">
    <location>
        <begin position="374"/>
        <end position="389"/>
    </location>
</feature>
<feature type="signal peptide" evidence="2">
    <location>
        <begin position="1"/>
        <end position="26"/>
    </location>
</feature>
<feature type="compositionally biased region" description="Basic and acidic residues" evidence="1">
    <location>
        <begin position="412"/>
        <end position="430"/>
    </location>
</feature>
<gene>
    <name evidence="3" type="ORF">M747DRAFT_242430</name>
</gene>
<accession>A0A370BPW8</accession>
<dbReference type="EMBL" id="KZ851929">
    <property type="protein sequence ID" value="RDH17606.1"/>
    <property type="molecule type" value="Genomic_DNA"/>
</dbReference>
<protein>
    <submittedName>
        <fullName evidence="3">Uncharacterized protein</fullName>
    </submittedName>
</protein>
<dbReference type="VEuPathDB" id="FungiDB:M747DRAFT_242430"/>
<feature type="region of interest" description="Disordered" evidence="1">
    <location>
        <begin position="226"/>
        <end position="263"/>
    </location>
</feature>
<evidence type="ECO:0000313" key="4">
    <source>
        <dbReference type="Proteomes" id="UP000253845"/>
    </source>
</evidence>
<keyword evidence="2" id="KW-0732">Signal</keyword>
<proteinExistence type="predicted"/>
<name>A0A370BPW8_ASPNG</name>
<dbReference type="Proteomes" id="UP000253845">
    <property type="component" value="Unassembled WGS sequence"/>
</dbReference>
<feature type="compositionally biased region" description="Low complexity" evidence="1">
    <location>
        <begin position="360"/>
        <end position="371"/>
    </location>
</feature>
<evidence type="ECO:0000256" key="1">
    <source>
        <dbReference type="SAM" id="MobiDB-lite"/>
    </source>
</evidence>
<feature type="compositionally biased region" description="Acidic residues" evidence="1">
    <location>
        <begin position="402"/>
        <end position="411"/>
    </location>
</feature>
<feature type="chain" id="PRO_5016622340" evidence="2">
    <location>
        <begin position="27"/>
        <end position="604"/>
    </location>
</feature>
<evidence type="ECO:0000256" key="2">
    <source>
        <dbReference type="SAM" id="SignalP"/>
    </source>
</evidence>
<organism evidence="3 4">
    <name type="scientific">Aspergillus niger ATCC 13496</name>
    <dbReference type="NCBI Taxonomy" id="1353008"/>
    <lineage>
        <taxon>Eukaryota</taxon>
        <taxon>Fungi</taxon>
        <taxon>Dikarya</taxon>
        <taxon>Ascomycota</taxon>
        <taxon>Pezizomycotina</taxon>
        <taxon>Eurotiomycetes</taxon>
        <taxon>Eurotiomycetidae</taxon>
        <taxon>Eurotiales</taxon>
        <taxon>Aspergillaceae</taxon>
        <taxon>Aspergillus</taxon>
        <taxon>Aspergillus subgen. Circumdati</taxon>
    </lineage>
</organism>
<feature type="compositionally biased region" description="Polar residues" evidence="1">
    <location>
        <begin position="230"/>
        <end position="247"/>
    </location>
</feature>
<sequence>MFVYCSNCSFALLFLMLLSLLSFTASRTLAFTTSITQDGLLCFPSALEFLLRTEMSSTVPYWAPSGSILRPTAALHAYDCSVCLDPPSKIQEARKSVLMSANALSEIIDIPVSDGGFIHGVIRFYARGDHLRWLQPPTRDAKFLAPDPYLHSLMIESWRQTLGEMHFWTRAGYLFDVVLAEVKRSEPDNYEFLNWSGTNYMPTCPYYYVSMSPMVQPVVRSAQGSVDAAQRSSQISQDPSNLVQTPLHSPEFSDDSTRSSFNTAQTASSCQSFSSPVSQSPCHEDVIQQVGAQNNATTAVQNVQTSQVSLPFVRMDPSVTLDDPFVIEPISAEGSWSMQDHIADMKRQFRLPGPMVRNASPSFDSPTPSTTERISAREINRRRDSEKPYDPTPLANDTSASCDDETWSMEDASEKDASESSFKDAVEAHSDSASSTATGPVVASKNDDDQSLPKCNTNDTQPTTCTTVNPSLLMFESSHKTYPTIEPSYEVAASRPRSLSPVQNLENELQVGSIGGKDAEDAGSLSFNDEMKEGSEMDLFSASLDQYTAEQLASRQLTRTPELEESNPNEYGLGFGFQHNLFDGFDFFLPEDQSELPLESNMIM</sequence>
<reference evidence="3 4" key="1">
    <citation type="submission" date="2018-07" db="EMBL/GenBank/DDBJ databases">
        <title>Section-level genome sequencing of Aspergillus section Nigri to investigate inter- and intra-species variation.</title>
        <authorList>
            <consortium name="DOE Joint Genome Institute"/>
            <person name="Vesth T.C."/>
            <person name="Nybo J.L."/>
            <person name="Theobald S."/>
            <person name="Frisvad J.C."/>
            <person name="Larsen T.O."/>
            <person name="Nielsen K.F."/>
            <person name="Hoof J.B."/>
            <person name="Brandl J."/>
            <person name="Salamov A."/>
            <person name="Riley R."/>
            <person name="Gladden J.M."/>
            <person name="Phatale P."/>
            <person name="Nielsen M.T."/>
            <person name="Lyhne E.K."/>
            <person name="Kogle M.E."/>
            <person name="Strasser K."/>
            <person name="McDonnell E."/>
            <person name="Barry K."/>
            <person name="Clum A."/>
            <person name="Chen C."/>
            <person name="Nolan M."/>
            <person name="Sandor L."/>
            <person name="Kuo A."/>
            <person name="Lipzen A."/>
            <person name="Hainaut M."/>
            <person name="Drula E."/>
            <person name="Tsang A."/>
            <person name="Magnuson J.K."/>
            <person name="Henrissat B."/>
            <person name="Wiebenga A."/>
            <person name="Simmons B.A."/>
            <person name="Makela M.R."/>
            <person name="De vries R.P."/>
            <person name="Grigoriev I.V."/>
            <person name="Mortensen U.H."/>
            <person name="Baker S.E."/>
            <person name="Andersen M.R."/>
        </authorList>
    </citation>
    <scope>NUCLEOTIDE SEQUENCE [LARGE SCALE GENOMIC DNA]</scope>
    <source>
        <strain evidence="3 4">ATCC 13496</strain>
    </source>
</reference>
<feature type="region of interest" description="Disordered" evidence="1">
    <location>
        <begin position="353"/>
        <end position="458"/>
    </location>
</feature>